<dbReference type="SMART" id="SM00382">
    <property type="entry name" value="AAA"/>
    <property type="match status" value="1"/>
</dbReference>
<evidence type="ECO:0000313" key="11">
    <source>
        <dbReference type="Proteomes" id="UP001244341"/>
    </source>
</evidence>
<dbReference type="InterPro" id="IPR003439">
    <property type="entry name" value="ABC_transporter-like_ATP-bd"/>
</dbReference>
<reference evidence="10 11" key="1">
    <citation type="submission" date="2023-05" db="EMBL/GenBank/DDBJ databases">
        <title>A 100% complete, gapless, phased diploid assembly of the Scenedesmus obliquus UTEX 3031 genome.</title>
        <authorList>
            <person name="Biondi T.C."/>
            <person name="Hanschen E.R."/>
            <person name="Kwon T."/>
            <person name="Eng W."/>
            <person name="Kruse C.P.S."/>
            <person name="Koehler S.I."/>
            <person name="Kunde Y."/>
            <person name="Gleasner C.D."/>
            <person name="You Mak K.T."/>
            <person name="Polle J."/>
            <person name="Hovde B.T."/>
            <person name="Starkenburg S.R."/>
        </authorList>
    </citation>
    <scope>NUCLEOTIDE SEQUENCE [LARGE SCALE GENOMIC DNA]</scope>
    <source>
        <strain evidence="10 11">DOE0152z</strain>
    </source>
</reference>
<feature type="transmembrane region" description="Helical" evidence="8">
    <location>
        <begin position="20"/>
        <end position="44"/>
    </location>
</feature>
<evidence type="ECO:0000256" key="5">
    <source>
        <dbReference type="ARBA" id="ARBA00022840"/>
    </source>
</evidence>
<dbReference type="SUPFAM" id="SSF52540">
    <property type="entry name" value="P-loop containing nucleoside triphosphate hydrolases"/>
    <property type="match status" value="1"/>
</dbReference>
<keyword evidence="11" id="KW-1185">Reference proteome</keyword>
<keyword evidence="3 8" id="KW-0812">Transmembrane</keyword>
<feature type="domain" description="ABC transporter" evidence="9">
    <location>
        <begin position="162"/>
        <end position="410"/>
    </location>
</feature>
<evidence type="ECO:0000256" key="2">
    <source>
        <dbReference type="ARBA" id="ARBA00022448"/>
    </source>
</evidence>
<feature type="transmembrane region" description="Helical" evidence="8">
    <location>
        <begin position="722"/>
        <end position="741"/>
    </location>
</feature>
<evidence type="ECO:0000256" key="6">
    <source>
        <dbReference type="ARBA" id="ARBA00022989"/>
    </source>
</evidence>
<dbReference type="InterPro" id="IPR050352">
    <property type="entry name" value="ABCG_transporters"/>
</dbReference>
<feature type="transmembrane region" description="Helical" evidence="8">
    <location>
        <begin position="747"/>
        <end position="767"/>
    </location>
</feature>
<organism evidence="10 11">
    <name type="scientific">Tetradesmus obliquus</name>
    <name type="common">Green alga</name>
    <name type="synonym">Acutodesmus obliquus</name>
    <dbReference type="NCBI Taxonomy" id="3088"/>
    <lineage>
        <taxon>Eukaryota</taxon>
        <taxon>Viridiplantae</taxon>
        <taxon>Chlorophyta</taxon>
        <taxon>core chlorophytes</taxon>
        <taxon>Chlorophyceae</taxon>
        <taxon>CS clade</taxon>
        <taxon>Sphaeropleales</taxon>
        <taxon>Scenedesmaceae</taxon>
        <taxon>Tetradesmus</taxon>
    </lineage>
</organism>
<sequence>MAANATASVLAPHGGTIHAMWIPCVVFAHVFAGYFMLRMLLVMFPKATADFKRKFCCGSSTSTQQKHTPKPVSPKAAAAQHVRFDTASSPDQSKGAAAAAAAAAAKDANMGRSTTTYYDADDEEAGLPDISAAGNGAATGVPSQRSQLLMRRLSTMIRPMAMEWQDIGCSYNTSSGMRTVLKAVYGKAEPGDMLALMGPSGAGKSTLMDILAGRKSVGNLTGSVLVNGLPRKKDEFARKTAYVPQDDNFMPTMTVLETCSYYATLTLPRKLGKATRQERIKEVLAAMGLSHTTGTLVGGTLPGGIILRGLSGGERKRLSIANGIMSTPCIVFLDEPTSGLDSFAALSVMSYMRSMAGSGQTVVSSIHQPRAAIWALFDAVTLLSMGRLMFYGPREEMSPWFSEGCGYPYDPRMHGLVSDWGMDLVNIGFKKPEGCGYPYDPRMHGLVSDWGMDLVNIGFKKPESLFGRMMNTLEELDTAADAFRKRYLAGQNGLTAPAAAARGAPPPAGSPTPSDTEFALLDAAYGSPGSNANTQQGGAQAVAAMNRALDTVQEAEQRGGNAGSAGEQQGGCCGMGGRKPSSASWFTQFRVLLWREFLSVTRNPADVAGRCLIFSWLAIFVGLIYYNLSSDVDSLRARLNVLFVEPVILLLLPYVYMSLYTADKQYYIADSSAKLYHPSAYYVAKQMAVMPFAILNVLLFSFTLYGLAGLRPDGWAIGINGLMSVLMYLIAAQVLAFAAVVTPNQDVAFMLAIAWTAVNLLMSNFMVRYKDMTQVWFSQLRYISAMGYAFEGYAQAEFKGIKYSCAGGLAPSITAYLPIFLPNTPILRGTLVTGQLANPGADCVVELGSILEYFELFRPLWMIVVILVGYLLFFHIVTYLGFLWLTKKEKR</sequence>
<keyword evidence="6 8" id="KW-1133">Transmembrane helix</keyword>
<dbReference type="Pfam" id="PF00005">
    <property type="entry name" value="ABC_tran"/>
    <property type="match status" value="1"/>
</dbReference>
<dbReference type="PROSITE" id="PS50893">
    <property type="entry name" value="ABC_TRANSPORTER_2"/>
    <property type="match status" value="1"/>
</dbReference>
<dbReference type="PANTHER" id="PTHR48041:SF139">
    <property type="entry name" value="PROTEIN SCARLET"/>
    <property type="match status" value="1"/>
</dbReference>
<evidence type="ECO:0000256" key="4">
    <source>
        <dbReference type="ARBA" id="ARBA00022741"/>
    </source>
</evidence>
<feature type="transmembrane region" description="Helical" evidence="8">
    <location>
        <begin position="688"/>
        <end position="710"/>
    </location>
</feature>
<dbReference type="InterPro" id="IPR003593">
    <property type="entry name" value="AAA+_ATPase"/>
</dbReference>
<keyword evidence="5" id="KW-0067">ATP-binding</keyword>
<name>A0ABY8TWP7_TETOB</name>
<keyword evidence="7 8" id="KW-0472">Membrane</keyword>
<dbReference type="InterPro" id="IPR013525">
    <property type="entry name" value="ABC2_TM"/>
</dbReference>
<evidence type="ECO:0000313" key="10">
    <source>
        <dbReference type="EMBL" id="WIA12818.1"/>
    </source>
</evidence>
<dbReference type="Pfam" id="PF01061">
    <property type="entry name" value="ABC2_membrane"/>
    <property type="match status" value="1"/>
</dbReference>
<evidence type="ECO:0000256" key="3">
    <source>
        <dbReference type="ARBA" id="ARBA00022692"/>
    </source>
</evidence>
<keyword evidence="4" id="KW-0547">Nucleotide-binding</keyword>
<evidence type="ECO:0000256" key="7">
    <source>
        <dbReference type="ARBA" id="ARBA00023136"/>
    </source>
</evidence>
<dbReference type="Proteomes" id="UP001244341">
    <property type="component" value="Chromosome 4b"/>
</dbReference>
<evidence type="ECO:0000256" key="8">
    <source>
        <dbReference type="SAM" id="Phobius"/>
    </source>
</evidence>
<dbReference type="PROSITE" id="PS00211">
    <property type="entry name" value="ABC_TRANSPORTER_1"/>
    <property type="match status" value="1"/>
</dbReference>
<dbReference type="PANTHER" id="PTHR48041">
    <property type="entry name" value="ABC TRANSPORTER G FAMILY MEMBER 28"/>
    <property type="match status" value="1"/>
</dbReference>
<comment type="subcellular location">
    <subcellularLocation>
        <location evidence="1">Membrane</location>
        <topology evidence="1">Multi-pass membrane protein</topology>
    </subcellularLocation>
</comment>
<proteinExistence type="predicted"/>
<gene>
    <name evidence="10" type="ORF">OEZ85_006447</name>
</gene>
<dbReference type="InterPro" id="IPR027417">
    <property type="entry name" value="P-loop_NTPase"/>
</dbReference>
<dbReference type="EMBL" id="CP126211">
    <property type="protein sequence ID" value="WIA12818.1"/>
    <property type="molecule type" value="Genomic_DNA"/>
</dbReference>
<feature type="transmembrane region" description="Helical" evidence="8">
    <location>
        <begin position="639"/>
        <end position="657"/>
    </location>
</feature>
<protein>
    <recommendedName>
        <fullName evidence="9">ABC transporter domain-containing protein</fullName>
    </recommendedName>
</protein>
<dbReference type="Gene3D" id="3.40.50.300">
    <property type="entry name" value="P-loop containing nucleotide triphosphate hydrolases"/>
    <property type="match status" value="1"/>
</dbReference>
<feature type="transmembrane region" description="Helical" evidence="8">
    <location>
        <begin position="607"/>
        <end position="627"/>
    </location>
</feature>
<dbReference type="CDD" id="cd03213">
    <property type="entry name" value="ABCG_EPDR"/>
    <property type="match status" value="1"/>
</dbReference>
<keyword evidence="2" id="KW-0813">Transport</keyword>
<accession>A0ABY8TWP7</accession>
<feature type="transmembrane region" description="Helical" evidence="8">
    <location>
        <begin position="803"/>
        <end position="821"/>
    </location>
</feature>
<evidence type="ECO:0000259" key="9">
    <source>
        <dbReference type="PROSITE" id="PS50893"/>
    </source>
</evidence>
<evidence type="ECO:0000256" key="1">
    <source>
        <dbReference type="ARBA" id="ARBA00004141"/>
    </source>
</evidence>
<dbReference type="InterPro" id="IPR017871">
    <property type="entry name" value="ABC_transporter-like_CS"/>
</dbReference>
<feature type="transmembrane region" description="Helical" evidence="8">
    <location>
        <begin position="860"/>
        <end position="885"/>
    </location>
</feature>